<name>A0ABP7AHY9_9MICO</name>
<keyword evidence="2" id="KW-0255">Endonuclease</keyword>
<dbReference type="PANTHER" id="PTHR12121">
    <property type="entry name" value="CARBON CATABOLITE REPRESSOR PROTEIN 4"/>
    <property type="match status" value="1"/>
</dbReference>
<evidence type="ECO:0000259" key="1">
    <source>
        <dbReference type="Pfam" id="PF03372"/>
    </source>
</evidence>
<dbReference type="Gene3D" id="3.60.10.10">
    <property type="entry name" value="Endonuclease/exonuclease/phosphatase"/>
    <property type="match status" value="1"/>
</dbReference>
<dbReference type="Pfam" id="PF03372">
    <property type="entry name" value="Exo_endo_phos"/>
    <property type="match status" value="1"/>
</dbReference>
<reference evidence="3" key="1">
    <citation type="journal article" date="2019" name="Int. J. Syst. Evol. Microbiol.">
        <title>The Global Catalogue of Microorganisms (GCM) 10K type strain sequencing project: providing services to taxonomists for standard genome sequencing and annotation.</title>
        <authorList>
            <consortium name="The Broad Institute Genomics Platform"/>
            <consortium name="The Broad Institute Genome Sequencing Center for Infectious Disease"/>
            <person name="Wu L."/>
            <person name="Ma J."/>
        </authorList>
    </citation>
    <scope>NUCLEOTIDE SEQUENCE [LARGE SCALE GENOMIC DNA]</scope>
    <source>
        <strain evidence="3">JCM 16544</strain>
    </source>
</reference>
<dbReference type="Proteomes" id="UP001501697">
    <property type="component" value="Unassembled WGS sequence"/>
</dbReference>
<dbReference type="GO" id="GO:0004519">
    <property type="term" value="F:endonuclease activity"/>
    <property type="evidence" value="ECO:0007669"/>
    <property type="project" value="UniProtKB-KW"/>
</dbReference>
<keyword evidence="2" id="KW-0540">Nuclease</keyword>
<dbReference type="RefSeq" id="WP_344737299.1">
    <property type="nucleotide sequence ID" value="NZ_BAAAYU010000005.1"/>
</dbReference>
<keyword evidence="3" id="KW-1185">Reference proteome</keyword>
<keyword evidence="2" id="KW-0378">Hydrolase</keyword>
<dbReference type="CDD" id="cd09083">
    <property type="entry name" value="EEP-1"/>
    <property type="match status" value="1"/>
</dbReference>
<evidence type="ECO:0000313" key="2">
    <source>
        <dbReference type="EMBL" id="GAA3632509.1"/>
    </source>
</evidence>
<dbReference type="EMBL" id="BAAAYU010000005">
    <property type="protein sequence ID" value="GAA3632509.1"/>
    <property type="molecule type" value="Genomic_DNA"/>
</dbReference>
<sequence length="276" mass="30486">MSSRVLGMIDEASLHVMTFNVRRPLGRFALRRADRWAERREPLFRMLRTERPAILGCQEVMPEQLPTLTEALGDGYAFVGHGRSKRGDGESCPLFFDEHRLELREWSQTALSDRPHEPGSRSWGNLIPRVLVTGVFLDRRSGGHLCVMNTHLDPFSSRSRVRAAEAIRIDARARGIPTVIVGDANASPGSRTARALLGRGELRDAWLAADARTTPEWGTLAGYRPPRPGARIDWIVTTPDVGVRTIGIGGQPTSGGWPSDHLPVHAEVHVDAKEAT</sequence>
<comment type="caution">
    <text evidence="2">The sequence shown here is derived from an EMBL/GenBank/DDBJ whole genome shotgun (WGS) entry which is preliminary data.</text>
</comment>
<accession>A0ABP7AHY9</accession>
<proteinExistence type="predicted"/>
<dbReference type="SUPFAM" id="SSF56219">
    <property type="entry name" value="DNase I-like"/>
    <property type="match status" value="1"/>
</dbReference>
<dbReference type="InterPro" id="IPR050410">
    <property type="entry name" value="CCR4/nocturin_mRNA_transcr"/>
</dbReference>
<dbReference type="InterPro" id="IPR005135">
    <property type="entry name" value="Endo/exonuclease/phosphatase"/>
</dbReference>
<evidence type="ECO:0000313" key="3">
    <source>
        <dbReference type="Proteomes" id="UP001501697"/>
    </source>
</evidence>
<dbReference type="InterPro" id="IPR036691">
    <property type="entry name" value="Endo/exonu/phosph_ase_sf"/>
</dbReference>
<feature type="domain" description="Endonuclease/exonuclease/phosphatase" evidence="1">
    <location>
        <begin position="17"/>
        <end position="261"/>
    </location>
</feature>
<protein>
    <submittedName>
        <fullName evidence="2">Endonuclease/exonuclease/phosphatase family protein</fullName>
    </submittedName>
</protein>
<gene>
    <name evidence="2" type="ORF">GCM10022200_14290</name>
</gene>
<organism evidence="2 3">
    <name type="scientific">Microbacterium awajiense</name>
    <dbReference type="NCBI Taxonomy" id="415214"/>
    <lineage>
        <taxon>Bacteria</taxon>
        <taxon>Bacillati</taxon>
        <taxon>Actinomycetota</taxon>
        <taxon>Actinomycetes</taxon>
        <taxon>Micrococcales</taxon>
        <taxon>Microbacteriaceae</taxon>
        <taxon>Microbacterium</taxon>
    </lineage>
</organism>
<dbReference type="PANTHER" id="PTHR12121:SF36">
    <property type="entry name" value="ENDONUCLEASE_EXONUCLEASE_PHOSPHATASE DOMAIN-CONTAINING PROTEIN"/>
    <property type="match status" value="1"/>
</dbReference>